<protein>
    <submittedName>
        <fullName evidence="1">Uncharacterized protein</fullName>
    </submittedName>
</protein>
<reference evidence="1 2" key="1">
    <citation type="submission" date="2015-12" db="EMBL/GenBank/DDBJ databases">
        <title>Dictyostelia acquired genes for synthesis and detection of signals that induce cell-type specialization by lateral gene transfer from prokaryotes.</title>
        <authorList>
            <person name="Gloeckner G."/>
            <person name="Schaap P."/>
        </authorList>
    </citation>
    <scope>NUCLEOTIDE SEQUENCE [LARGE SCALE GENOMIC DNA]</scope>
    <source>
        <strain evidence="1 2">TK</strain>
    </source>
</reference>
<evidence type="ECO:0000313" key="2">
    <source>
        <dbReference type="Proteomes" id="UP000076078"/>
    </source>
</evidence>
<proteinExistence type="predicted"/>
<dbReference type="EMBL" id="LODT01000046">
    <property type="protein sequence ID" value="KYQ88901.1"/>
    <property type="molecule type" value="Genomic_DNA"/>
</dbReference>
<keyword evidence="2" id="KW-1185">Reference proteome</keyword>
<name>A0A151Z4N4_TIELA</name>
<accession>A0A151Z4N4</accession>
<evidence type="ECO:0000313" key="1">
    <source>
        <dbReference type="EMBL" id="KYQ88901.1"/>
    </source>
</evidence>
<organism evidence="1 2">
    <name type="scientific">Tieghemostelium lacteum</name>
    <name type="common">Slime mold</name>
    <name type="synonym">Dictyostelium lacteum</name>
    <dbReference type="NCBI Taxonomy" id="361077"/>
    <lineage>
        <taxon>Eukaryota</taxon>
        <taxon>Amoebozoa</taxon>
        <taxon>Evosea</taxon>
        <taxon>Eumycetozoa</taxon>
        <taxon>Dictyostelia</taxon>
        <taxon>Dictyosteliales</taxon>
        <taxon>Raperosteliaceae</taxon>
        <taxon>Tieghemostelium</taxon>
    </lineage>
</organism>
<sequence length="239" mass="27623">MDNNNNSNTHRYSSSMNSSNNLFNDYEGGNEVNVNGKKIHMPMDWYGDTSGRGMSYSVYIYYFNLMYFEVSSRNKINFLKGLRGSALAMVSVVDPLATLTLTGLLEELDKIYKRSTVIDFTRFVEKAKRNKYPDLLTFIDFFNRSRMGVTDLKEPQAMIYFKECLGPNFQVELMKRAVKARTLAELICECLELEDIWSVYYKSSLYNPVVQTQSSDMYYTNVYDYDAKSPIFPVKGISI</sequence>
<dbReference type="InParanoid" id="A0A151Z4N4"/>
<gene>
    <name evidence="1" type="ORF">DLAC_11813</name>
</gene>
<dbReference type="Proteomes" id="UP000076078">
    <property type="component" value="Unassembled WGS sequence"/>
</dbReference>
<dbReference type="AlphaFoldDB" id="A0A151Z4N4"/>
<comment type="caution">
    <text evidence="1">The sequence shown here is derived from an EMBL/GenBank/DDBJ whole genome shotgun (WGS) entry which is preliminary data.</text>
</comment>